<keyword evidence="3" id="KW-0813">Transport</keyword>
<dbReference type="Proteomes" id="UP000249239">
    <property type="component" value="Unassembled WGS sequence"/>
</dbReference>
<keyword evidence="8 12" id="KW-0630">Potassium</keyword>
<dbReference type="OrthoDB" id="9810952at2"/>
<dbReference type="InterPro" id="IPR004772">
    <property type="entry name" value="TrkH"/>
</dbReference>
<dbReference type="PANTHER" id="PTHR32024:SF2">
    <property type="entry name" value="TRK SYSTEM POTASSIUM UPTAKE PROTEIN TRKG-RELATED"/>
    <property type="match status" value="1"/>
</dbReference>
<feature type="transmembrane region" description="Helical" evidence="13">
    <location>
        <begin position="182"/>
        <end position="200"/>
    </location>
</feature>
<evidence type="ECO:0000256" key="13">
    <source>
        <dbReference type="SAM" id="Phobius"/>
    </source>
</evidence>
<organism evidence="14 15">
    <name type="scientific">Breznakibacter xylanolyticus</name>
    <dbReference type="NCBI Taxonomy" id="990"/>
    <lineage>
        <taxon>Bacteria</taxon>
        <taxon>Pseudomonadati</taxon>
        <taxon>Bacteroidota</taxon>
        <taxon>Bacteroidia</taxon>
        <taxon>Marinilabiliales</taxon>
        <taxon>Marinilabiliaceae</taxon>
        <taxon>Breznakibacter</taxon>
    </lineage>
</organism>
<evidence type="ECO:0000256" key="7">
    <source>
        <dbReference type="ARBA" id="ARBA00022692"/>
    </source>
</evidence>
<comment type="similarity">
    <text evidence="2">Belongs to the TrkH potassium transport family.</text>
</comment>
<evidence type="ECO:0000256" key="4">
    <source>
        <dbReference type="ARBA" id="ARBA00022475"/>
    </source>
</evidence>
<feature type="binding site" evidence="12">
    <location>
        <position position="111"/>
    </location>
    <ligand>
        <name>K(+)</name>
        <dbReference type="ChEBI" id="CHEBI:29103"/>
    </ligand>
</feature>
<evidence type="ECO:0000256" key="11">
    <source>
        <dbReference type="ARBA" id="ARBA00023136"/>
    </source>
</evidence>
<keyword evidence="7 13" id="KW-0812">Transmembrane</keyword>
<keyword evidence="11 13" id="KW-0472">Membrane</keyword>
<feature type="binding site" evidence="12">
    <location>
        <position position="433"/>
    </location>
    <ligand>
        <name>K(+)</name>
        <dbReference type="ChEBI" id="CHEBI:29103"/>
    </ligand>
</feature>
<evidence type="ECO:0000256" key="3">
    <source>
        <dbReference type="ARBA" id="ARBA00022448"/>
    </source>
</evidence>
<protein>
    <submittedName>
        <fullName evidence="14">Trk system potassium uptake protein TrkH</fullName>
    </submittedName>
</protein>
<proteinExistence type="inferred from homology"/>
<gene>
    <name evidence="14" type="ORF">LX69_02838</name>
</gene>
<keyword evidence="5" id="KW-0997">Cell inner membrane</keyword>
<feature type="binding site" evidence="12">
    <location>
        <position position="220"/>
    </location>
    <ligand>
        <name>K(+)</name>
        <dbReference type="ChEBI" id="CHEBI:29103"/>
    </ligand>
</feature>
<keyword evidence="9 13" id="KW-1133">Transmembrane helix</keyword>
<keyword evidence="10" id="KW-0406">Ion transport</keyword>
<feature type="transmembrane region" description="Helical" evidence="13">
    <location>
        <begin position="274"/>
        <end position="294"/>
    </location>
</feature>
<dbReference type="GO" id="GO:0015379">
    <property type="term" value="F:potassium:chloride symporter activity"/>
    <property type="evidence" value="ECO:0007669"/>
    <property type="project" value="InterPro"/>
</dbReference>
<dbReference type="InterPro" id="IPR003445">
    <property type="entry name" value="Cat_transpt"/>
</dbReference>
<feature type="binding site" evidence="12">
    <location>
        <position position="112"/>
    </location>
    <ligand>
        <name>K(+)</name>
        <dbReference type="ChEBI" id="CHEBI:29103"/>
    </ligand>
</feature>
<evidence type="ECO:0000256" key="1">
    <source>
        <dbReference type="ARBA" id="ARBA00004429"/>
    </source>
</evidence>
<feature type="binding site" evidence="12">
    <location>
        <position position="317"/>
    </location>
    <ligand>
        <name>K(+)</name>
        <dbReference type="ChEBI" id="CHEBI:29103"/>
    </ligand>
</feature>
<evidence type="ECO:0000313" key="15">
    <source>
        <dbReference type="Proteomes" id="UP000249239"/>
    </source>
</evidence>
<feature type="transmembrane region" description="Helical" evidence="13">
    <location>
        <begin position="391"/>
        <end position="416"/>
    </location>
</feature>
<feature type="transmembrane region" description="Helical" evidence="13">
    <location>
        <begin position="70"/>
        <end position="91"/>
    </location>
</feature>
<evidence type="ECO:0000256" key="2">
    <source>
        <dbReference type="ARBA" id="ARBA00009137"/>
    </source>
</evidence>
<evidence type="ECO:0000256" key="10">
    <source>
        <dbReference type="ARBA" id="ARBA00023065"/>
    </source>
</evidence>
<name>A0A2W7PTI0_9BACT</name>
<dbReference type="GO" id="GO:0046872">
    <property type="term" value="F:metal ion binding"/>
    <property type="evidence" value="ECO:0007669"/>
    <property type="project" value="UniProtKB-KW"/>
</dbReference>
<evidence type="ECO:0000256" key="5">
    <source>
        <dbReference type="ARBA" id="ARBA00022519"/>
    </source>
</evidence>
<dbReference type="Pfam" id="PF02386">
    <property type="entry name" value="TrkH"/>
    <property type="match status" value="1"/>
</dbReference>
<feature type="transmembrane region" description="Helical" evidence="13">
    <location>
        <begin position="136"/>
        <end position="161"/>
    </location>
</feature>
<keyword evidence="12" id="KW-0479">Metal-binding</keyword>
<comment type="subcellular location">
    <subcellularLocation>
        <location evidence="1">Cell inner membrane</location>
        <topology evidence="1">Multi-pass membrane protein</topology>
    </subcellularLocation>
</comment>
<feature type="transmembrane region" description="Helical" evidence="13">
    <location>
        <begin position="38"/>
        <end position="58"/>
    </location>
</feature>
<keyword evidence="4" id="KW-1003">Cell membrane</keyword>
<reference evidence="14 15" key="1">
    <citation type="submission" date="2018-06" db="EMBL/GenBank/DDBJ databases">
        <title>Genomic Encyclopedia of Archaeal and Bacterial Type Strains, Phase II (KMG-II): from individual species to whole genera.</title>
        <authorList>
            <person name="Goeker M."/>
        </authorList>
    </citation>
    <scope>NUCLEOTIDE SEQUENCE [LARGE SCALE GENOMIC DNA]</scope>
    <source>
        <strain evidence="14 15">DSM 6779</strain>
    </source>
</reference>
<sequence>MVNFKVIIRTWGSLLIIESVFLLISSLVSLLYGESDFIYFLLSTAISATVGGVAIWQGRGAGKQFGKREGYIIVAMVWVVFSFFGMMPYWLSGAIPGFTDAFFETMSGFTTTGSSILNNIESMTHGVLFWRSITQWLGGMGMIVLSLAVLPFLGVGGMALFEAEVPGLTYDKLQPRITDTARQLWLIYLVLTLVQSLLLFVGGMDYFDAICHSFTTMATGGYSTKQASIAHWDSAYIQYVITFFMFLAGVNFTLLYGLSRGKFLRLKGNDEFRFYWVTVLGVSVLIGGVLWMMNTYTGAEKAFRDALFQVVSIVTTTGFATVDFMIWPSFVVAIVFLLMFFGGCAGSTAGGIKIARINLLIKNSGFEMRRLIHPNAVISVRSNGKVVPQSVLYNVLAFVVVYLMIVGLSTIAFSALGYDLSTSLGAVATSIGNIGPGLNELGPAFSFSQVPAVGKWFLALLMLVGRLELFTVILLFSPGFWRH</sequence>
<feature type="transmembrane region" description="Helical" evidence="13">
    <location>
        <begin position="333"/>
        <end position="352"/>
    </location>
</feature>
<dbReference type="PIRSF" id="PIRSF006247">
    <property type="entry name" value="TrkH"/>
    <property type="match status" value="1"/>
</dbReference>
<comment type="caution">
    <text evidence="14">The sequence shown here is derived from an EMBL/GenBank/DDBJ whole genome shotgun (WGS) entry which is preliminary data.</text>
</comment>
<evidence type="ECO:0000256" key="6">
    <source>
        <dbReference type="ARBA" id="ARBA00022538"/>
    </source>
</evidence>
<feature type="transmembrane region" description="Helical" evidence="13">
    <location>
        <begin position="456"/>
        <end position="476"/>
    </location>
</feature>
<keyword evidence="6" id="KW-0633">Potassium transport</keyword>
<accession>A0A2W7PTI0</accession>
<dbReference type="EMBL" id="QKZK01000030">
    <property type="protein sequence ID" value="PZX12749.1"/>
    <property type="molecule type" value="Genomic_DNA"/>
</dbReference>
<evidence type="ECO:0000313" key="14">
    <source>
        <dbReference type="EMBL" id="PZX12749.1"/>
    </source>
</evidence>
<dbReference type="PANTHER" id="PTHR32024">
    <property type="entry name" value="TRK SYSTEM POTASSIUM UPTAKE PROTEIN TRKG-RELATED"/>
    <property type="match status" value="1"/>
</dbReference>
<evidence type="ECO:0000256" key="8">
    <source>
        <dbReference type="ARBA" id="ARBA00022958"/>
    </source>
</evidence>
<evidence type="ECO:0000256" key="12">
    <source>
        <dbReference type="PIRSR" id="PIRSR006247-1"/>
    </source>
</evidence>
<feature type="transmembrane region" description="Helical" evidence="13">
    <location>
        <begin position="12"/>
        <end position="32"/>
    </location>
</feature>
<feature type="transmembrane region" description="Helical" evidence="13">
    <location>
        <begin position="236"/>
        <end position="254"/>
    </location>
</feature>
<keyword evidence="15" id="KW-1185">Reference proteome</keyword>
<evidence type="ECO:0000256" key="9">
    <source>
        <dbReference type="ARBA" id="ARBA00022989"/>
    </source>
</evidence>
<dbReference type="RefSeq" id="WP_111446658.1">
    <property type="nucleotide sequence ID" value="NZ_QKZK01000030.1"/>
</dbReference>
<dbReference type="GO" id="GO:0005886">
    <property type="term" value="C:plasma membrane"/>
    <property type="evidence" value="ECO:0007669"/>
    <property type="project" value="UniProtKB-SubCell"/>
</dbReference>
<dbReference type="AlphaFoldDB" id="A0A2W7PTI0"/>
<feature type="binding site" evidence="12">
    <location>
        <position position="316"/>
    </location>
    <ligand>
        <name>K(+)</name>
        <dbReference type="ChEBI" id="CHEBI:29103"/>
    </ligand>
</feature>